<name>A0A1M6HZY2_9FLAO</name>
<dbReference type="GO" id="GO:0071949">
    <property type="term" value="F:FAD binding"/>
    <property type="evidence" value="ECO:0007669"/>
    <property type="project" value="TreeGrafter"/>
</dbReference>
<keyword evidence="9" id="KW-1185">Reference proteome</keyword>
<evidence type="ECO:0000256" key="5">
    <source>
        <dbReference type="PIRSR" id="PIRSR602081-1"/>
    </source>
</evidence>
<proteinExistence type="inferred from homology"/>
<dbReference type="PRINTS" id="PR00147">
    <property type="entry name" value="DNAPHOTLYASE"/>
</dbReference>
<dbReference type="PROSITE" id="PS00394">
    <property type="entry name" value="DNA_PHOTOLYASES_1_1"/>
    <property type="match status" value="1"/>
</dbReference>
<evidence type="ECO:0000256" key="2">
    <source>
        <dbReference type="ARBA" id="ARBA00022630"/>
    </source>
</evidence>
<dbReference type="GO" id="GO:0006139">
    <property type="term" value="P:nucleobase-containing compound metabolic process"/>
    <property type="evidence" value="ECO:0007669"/>
    <property type="project" value="UniProtKB-ARBA"/>
</dbReference>
<reference evidence="8 9" key="1">
    <citation type="submission" date="2016-11" db="EMBL/GenBank/DDBJ databases">
        <authorList>
            <person name="Jaros S."/>
            <person name="Januszkiewicz K."/>
            <person name="Wedrychowicz H."/>
        </authorList>
    </citation>
    <scope>NUCLEOTIDE SEQUENCE [LARGE SCALE GENOMIC DNA]</scope>
    <source>
        <strain evidence="8 9">DSM 22807</strain>
    </source>
</reference>
<dbReference type="EMBL" id="FQZH01000002">
    <property type="protein sequence ID" value="SHJ27786.1"/>
    <property type="molecule type" value="Genomic_DNA"/>
</dbReference>
<dbReference type="Gene3D" id="1.25.40.80">
    <property type="match status" value="1"/>
</dbReference>
<comment type="similarity">
    <text evidence="6">Belongs to the DNA photolyase family.</text>
</comment>
<gene>
    <name evidence="8" type="ORF">SAMN05444337_1712</name>
</gene>
<keyword evidence="2 5" id="KW-0285">Flavoprotein</keyword>
<dbReference type="SUPFAM" id="SSF48173">
    <property type="entry name" value="Cryptochrome/photolyase FAD-binding domain"/>
    <property type="match status" value="1"/>
</dbReference>
<dbReference type="AlphaFoldDB" id="A0A1M6HZY2"/>
<dbReference type="Proteomes" id="UP000184232">
    <property type="component" value="Unassembled WGS sequence"/>
</dbReference>
<dbReference type="Pfam" id="PF00875">
    <property type="entry name" value="DNA_photolyase"/>
    <property type="match status" value="1"/>
</dbReference>
<organism evidence="8 9">
    <name type="scientific">Flavobacterium haoranii</name>
    <dbReference type="NCBI Taxonomy" id="683124"/>
    <lineage>
        <taxon>Bacteria</taxon>
        <taxon>Pseudomonadati</taxon>
        <taxon>Bacteroidota</taxon>
        <taxon>Flavobacteriia</taxon>
        <taxon>Flavobacteriales</taxon>
        <taxon>Flavobacteriaceae</taxon>
        <taxon>Flavobacterium</taxon>
    </lineage>
</organism>
<evidence type="ECO:0000256" key="3">
    <source>
        <dbReference type="ARBA" id="ARBA00022827"/>
    </source>
</evidence>
<dbReference type="STRING" id="683124.SAMN05444337_1712"/>
<comment type="cofactor">
    <cofactor evidence="5">
        <name>FAD</name>
        <dbReference type="ChEBI" id="CHEBI:57692"/>
    </cofactor>
    <text evidence="5">Binds 1 FAD per subunit.</text>
</comment>
<dbReference type="InterPro" id="IPR006050">
    <property type="entry name" value="DNA_photolyase_N"/>
</dbReference>
<protein>
    <submittedName>
        <fullName evidence="8">Deoxyribodipyrimidine photo-lyase family protein (Cryptochrome)</fullName>
    </submittedName>
</protein>
<dbReference type="GO" id="GO:0003677">
    <property type="term" value="F:DNA binding"/>
    <property type="evidence" value="ECO:0007669"/>
    <property type="project" value="TreeGrafter"/>
</dbReference>
<sequence length="506" mass="59898">MNIWLVQNNKQLTINHKPIKMKIVWFKRDLRLHDHEALHEALSTSGKTLLLYIFEPSLMKDYHYSQRHFDFIKQSLEALQKELLKYHTQILIVQGEAVAVFEKLTKLISIRAVYSHKETGIKLTFDRDLAIAKLLKNKGIIWNEYITNGVIRGIKNRKTWKEDWYDFMDKDCLPFQPTPRSFVKYIEIEELENHFEIPSIQTVHNPNFQKGGVPTALRYMKSFFEERVQNYSSHISKPELARKGCSRLSPYIAWGNLSIRQVYTKAWELHQQGKFKRQISNFASRLRWQAHFIQKFEMECSMEFIAVNKGYRNLNQRVNEKYHKAWINGKTGVPLVDACMRCLNTTGYLNFRMRALVVSFYTHHLFQPWQNCSPHLAQQFLDFEPGIHYPQIQMQAGVTGINTLRVYNPVKNSYEHDEDGNFIKKWVPELANIPTEFIHEPWKLTPIESMLYGFELGRDYPNPIVNLEEARKFSSDFFWSMRKNESVKKDSKRILAKHTLHDQEMS</sequence>
<dbReference type="InterPro" id="IPR005101">
    <property type="entry name" value="Cryptochr/Photolyase_FAD-bd"/>
</dbReference>
<dbReference type="PANTHER" id="PTHR11455">
    <property type="entry name" value="CRYPTOCHROME"/>
    <property type="match status" value="1"/>
</dbReference>
<feature type="binding site" evidence="5">
    <location>
        <position position="282"/>
    </location>
    <ligand>
        <name>FAD</name>
        <dbReference type="ChEBI" id="CHEBI:57692"/>
    </ligand>
</feature>
<dbReference type="InterPro" id="IPR014729">
    <property type="entry name" value="Rossmann-like_a/b/a_fold"/>
</dbReference>
<dbReference type="InterPro" id="IPR002081">
    <property type="entry name" value="Cryptochrome/DNA_photolyase_1"/>
</dbReference>
<dbReference type="GO" id="GO:0009416">
    <property type="term" value="P:response to light stimulus"/>
    <property type="evidence" value="ECO:0007669"/>
    <property type="project" value="TreeGrafter"/>
</dbReference>
<keyword evidence="4 6" id="KW-0157">Chromophore</keyword>
<keyword evidence="3 5" id="KW-0274">FAD</keyword>
<dbReference type="Pfam" id="PF03441">
    <property type="entry name" value="FAD_binding_7"/>
    <property type="match status" value="1"/>
</dbReference>
<dbReference type="SUPFAM" id="SSF52425">
    <property type="entry name" value="Cryptochrome/photolyase, N-terminal domain"/>
    <property type="match status" value="1"/>
</dbReference>
<dbReference type="GO" id="GO:0003904">
    <property type="term" value="F:deoxyribodipyrimidine photo-lyase activity"/>
    <property type="evidence" value="ECO:0007669"/>
    <property type="project" value="TreeGrafter"/>
</dbReference>
<accession>A0A1M6HZY2</accession>
<evidence type="ECO:0000256" key="4">
    <source>
        <dbReference type="ARBA" id="ARBA00022991"/>
    </source>
</evidence>
<dbReference type="Gene3D" id="1.10.579.10">
    <property type="entry name" value="DNA Cyclobutane Dipyrimidine Photolyase, subunit A, domain 3"/>
    <property type="match status" value="1"/>
</dbReference>
<feature type="domain" description="Photolyase/cryptochrome alpha/beta" evidence="7">
    <location>
        <begin position="20"/>
        <end position="150"/>
    </location>
</feature>
<dbReference type="Gene3D" id="3.40.50.620">
    <property type="entry name" value="HUPs"/>
    <property type="match status" value="1"/>
</dbReference>
<dbReference type="InterPro" id="IPR036155">
    <property type="entry name" value="Crypto/Photolyase_N_sf"/>
</dbReference>
<keyword evidence="8" id="KW-0456">Lyase</keyword>
<feature type="binding site" evidence="5">
    <location>
        <position position="231"/>
    </location>
    <ligand>
        <name>FAD</name>
        <dbReference type="ChEBI" id="CHEBI:57692"/>
    </ligand>
</feature>
<evidence type="ECO:0000256" key="1">
    <source>
        <dbReference type="ARBA" id="ARBA00001932"/>
    </source>
</evidence>
<comment type="cofactor">
    <cofactor evidence="1">
        <name>(6R)-5,10-methylene-5,6,7,8-tetrahydrofolate</name>
        <dbReference type="ChEBI" id="CHEBI:15636"/>
    </cofactor>
</comment>
<dbReference type="PANTHER" id="PTHR11455:SF9">
    <property type="entry name" value="CRYPTOCHROME CIRCADIAN CLOCK 5 ISOFORM X1"/>
    <property type="match status" value="1"/>
</dbReference>
<dbReference type="GO" id="GO:0006950">
    <property type="term" value="P:response to stress"/>
    <property type="evidence" value="ECO:0007669"/>
    <property type="project" value="UniProtKB-ARBA"/>
</dbReference>
<dbReference type="PROSITE" id="PS51645">
    <property type="entry name" value="PHR_CRY_ALPHA_BETA"/>
    <property type="match status" value="1"/>
</dbReference>
<evidence type="ECO:0000259" key="7">
    <source>
        <dbReference type="PROSITE" id="PS51645"/>
    </source>
</evidence>
<evidence type="ECO:0000256" key="6">
    <source>
        <dbReference type="RuleBase" id="RU004182"/>
    </source>
</evidence>
<dbReference type="InterPro" id="IPR036134">
    <property type="entry name" value="Crypto/Photolyase_FAD-like_sf"/>
</dbReference>
<evidence type="ECO:0000313" key="9">
    <source>
        <dbReference type="Proteomes" id="UP000184232"/>
    </source>
</evidence>
<dbReference type="InterPro" id="IPR018394">
    <property type="entry name" value="DNA_photolyase_1_CS_C"/>
</dbReference>
<evidence type="ECO:0000313" key="8">
    <source>
        <dbReference type="EMBL" id="SHJ27786.1"/>
    </source>
</evidence>